<gene>
    <name evidence="1" type="ORF">MSG28_012601</name>
</gene>
<keyword evidence="2" id="KW-1185">Reference proteome</keyword>
<proteinExistence type="predicted"/>
<evidence type="ECO:0000313" key="2">
    <source>
        <dbReference type="Proteomes" id="UP001064048"/>
    </source>
</evidence>
<dbReference type="EMBL" id="CM046122">
    <property type="protein sequence ID" value="KAI8423485.1"/>
    <property type="molecule type" value="Genomic_DNA"/>
</dbReference>
<organism evidence="1 2">
    <name type="scientific">Choristoneura fumiferana</name>
    <name type="common">Spruce budworm moth</name>
    <name type="synonym">Archips fumiferana</name>
    <dbReference type="NCBI Taxonomy" id="7141"/>
    <lineage>
        <taxon>Eukaryota</taxon>
        <taxon>Metazoa</taxon>
        <taxon>Ecdysozoa</taxon>
        <taxon>Arthropoda</taxon>
        <taxon>Hexapoda</taxon>
        <taxon>Insecta</taxon>
        <taxon>Pterygota</taxon>
        <taxon>Neoptera</taxon>
        <taxon>Endopterygota</taxon>
        <taxon>Lepidoptera</taxon>
        <taxon>Glossata</taxon>
        <taxon>Ditrysia</taxon>
        <taxon>Tortricoidea</taxon>
        <taxon>Tortricidae</taxon>
        <taxon>Tortricinae</taxon>
        <taxon>Choristoneura</taxon>
    </lineage>
</organism>
<dbReference type="Proteomes" id="UP001064048">
    <property type="component" value="Chromosome 22"/>
</dbReference>
<protein>
    <submittedName>
        <fullName evidence="1">Uncharacterized protein</fullName>
    </submittedName>
</protein>
<comment type="caution">
    <text evidence="1">The sequence shown here is derived from an EMBL/GenBank/DDBJ whole genome shotgun (WGS) entry which is preliminary data.</text>
</comment>
<sequence length="623" mass="67318">MPVNWDTDADDIVISGLSGRLPESDSIEEFAKNLFDGVDLVTADDRRWPPGLHGLPERNGKLKNLTHFDAAFFGVHFKEANFMDPQLRLLLELTHETIVDAGFNPEELRGSRTGVYVGAANSETAEIWDSNVDSIHGYGLTGCHRAMFSNRVSYTFDFKGPSYVIDTACSSSMYALAQATAAIRAGHCNAAIVAGTNICLMPNTSLNPHRLNMLSPEGRCAAFDADGRGYVRSEAAVVVLLQRRRDCRRMYCTVRGARMNTDGNKVQGVTYPSGAMQRQLAQETFDEAHLWPQDVAYVEAHGTGTKAGDPEEVNAIAELFCEGRTTPLLIGSVKSNMGHSEPASGLCSIAKMVVSMERGIIPANLHYRTPNPDIPSLSNGRIKVVDRNTPWQGGLVAINSLGFGGANAHVILESQGGERPPPASYPAPRLVLASGRTEAAVMRLLKLAADHPRDAELHALLDAVHARAIPRHSHRGFTVLTKERIASPVTETIKVKTTEKRPVWFIFAGMGSQWPRMARALMRLPSFAASIARLAAALRPLNFDLTYMLTEAPDTALDNVMNSAVSITAVQIALVDMLKEVGVCPDGIVGHSAGEIGGLTPQCLGSGIRSWQLESADATLTSA</sequence>
<name>A0ACC0JH58_CHOFU</name>
<evidence type="ECO:0000313" key="1">
    <source>
        <dbReference type="EMBL" id="KAI8423485.1"/>
    </source>
</evidence>
<accession>A0ACC0JH58</accession>
<reference evidence="1 2" key="1">
    <citation type="journal article" date="2022" name="Genome Biol. Evol.">
        <title>The Spruce Budworm Genome: Reconstructing the Evolutionary History of Antifreeze Proteins.</title>
        <authorList>
            <person name="Beliveau C."/>
            <person name="Gagne P."/>
            <person name="Picq S."/>
            <person name="Vernygora O."/>
            <person name="Keeling C.I."/>
            <person name="Pinkney K."/>
            <person name="Doucet D."/>
            <person name="Wen F."/>
            <person name="Johnston J.S."/>
            <person name="Maaroufi H."/>
            <person name="Boyle B."/>
            <person name="Laroche J."/>
            <person name="Dewar K."/>
            <person name="Juretic N."/>
            <person name="Blackburn G."/>
            <person name="Nisole A."/>
            <person name="Brunet B."/>
            <person name="Brandao M."/>
            <person name="Lumley L."/>
            <person name="Duan J."/>
            <person name="Quan G."/>
            <person name="Lucarotti C.J."/>
            <person name="Roe A.D."/>
            <person name="Sperling F.A.H."/>
            <person name="Levesque R.C."/>
            <person name="Cusson M."/>
        </authorList>
    </citation>
    <scope>NUCLEOTIDE SEQUENCE [LARGE SCALE GENOMIC DNA]</scope>
    <source>
        <strain evidence="1">Glfc:IPQL:Cfum</strain>
    </source>
</reference>